<feature type="region of interest" description="Disordered" evidence="1">
    <location>
        <begin position="1"/>
        <end position="37"/>
    </location>
</feature>
<accession>A0A4Z2FGI4</accession>
<protein>
    <submittedName>
        <fullName evidence="2">Uncharacterized protein</fullName>
    </submittedName>
</protein>
<gene>
    <name evidence="2" type="ORF">EYF80_049775</name>
</gene>
<proteinExistence type="predicted"/>
<evidence type="ECO:0000256" key="1">
    <source>
        <dbReference type="SAM" id="MobiDB-lite"/>
    </source>
</evidence>
<evidence type="ECO:0000313" key="2">
    <source>
        <dbReference type="EMBL" id="TNN40061.1"/>
    </source>
</evidence>
<comment type="caution">
    <text evidence="2">The sequence shown here is derived from an EMBL/GenBank/DDBJ whole genome shotgun (WGS) entry which is preliminary data.</text>
</comment>
<dbReference type="AlphaFoldDB" id="A0A4Z2FGI4"/>
<sequence length="105" mass="11802">MKRYPPKRGFVYTHSESEPSPAAEYSHDGRRRSCSEEADDVIVEPASTNDARRSGRPIARDKKSSFCVAPPTNSLFWKCKPMEADGSLDDPVDHDGFQYDYSSNV</sequence>
<reference evidence="2 3" key="1">
    <citation type="submission" date="2019-03" db="EMBL/GenBank/DDBJ databases">
        <title>First draft genome of Liparis tanakae, snailfish: a comprehensive survey of snailfish specific genes.</title>
        <authorList>
            <person name="Kim W."/>
            <person name="Song I."/>
            <person name="Jeong J.-H."/>
            <person name="Kim D."/>
            <person name="Kim S."/>
            <person name="Ryu S."/>
            <person name="Song J.Y."/>
            <person name="Lee S.K."/>
        </authorList>
    </citation>
    <scope>NUCLEOTIDE SEQUENCE [LARGE SCALE GENOMIC DNA]</scope>
    <source>
        <tissue evidence="2">Muscle</tissue>
    </source>
</reference>
<name>A0A4Z2FGI4_9TELE</name>
<feature type="compositionally biased region" description="Basic and acidic residues" evidence="1">
    <location>
        <begin position="25"/>
        <end position="35"/>
    </location>
</feature>
<dbReference type="Proteomes" id="UP000314294">
    <property type="component" value="Unassembled WGS sequence"/>
</dbReference>
<keyword evidence="3" id="KW-1185">Reference proteome</keyword>
<evidence type="ECO:0000313" key="3">
    <source>
        <dbReference type="Proteomes" id="UP000314294"/>
    </source>
</evidence>
<dbReference type="EMBL" id="SRLO01001222">
    <property type="protein sequence ID" value="TNN40061.1"/>
    <property type="molecule type" value="Genomic_DNA"/>
</dbReference>
<organism evidence="2 3">
    <name type="scientific">Liparis tanakae</name>
    <name type="common">Tanaka's snailfish</name>
    <dbReference type="NCBI Taxonomy" id="230148"/>
    <lineage>
        <taxon>Eukaryota</taxon>
        <taxon>Metazoa</taxon>
        <taxon>Chordata</taxon>
        <taxon>Craniata</taxon>
        <taxon>Vertebrata</taxon>
        <taxon>Euteleostomi</taxon>
        <taxon>Actinopterygii</taxon>
        <taxon>Neopterygii</taxon>
        <taxon>Teleostei</taxon>
        <taxon>Neoteleostei</taxon>
        <taxon>Acanthomorphata</taxon>
        <taxon>Eupercaria</taxon>
        <taxon>Perciformes</taxon>
        <taxon>Cottioidei</taxon>
        <taxon>Cottales</taxon>
        <taxon>Liparidae</taxon>
        <taxon>Liparis</taxon>
    </lineage>
</organism>